<organism evidence="1 2">
    <name type="scientific">Erythrobacter westpacificensis</name>
    <dbReference type="NCBI Taxonomy" id="1055231"/>
    <lineage>
        <taxon>Bacteria</taxon>
        <taxon>Pseudomonadati</taxon>
        <taxon>Pseudomonadota</taxon>
        <taxon>Alphaproteobacteria</taxon>
        <taxon>Sphingomonadales</taxon>
        <taxon>Erythrobacteraceae</taxon>
        <taxon>Erythrobacter/Porphyrobacter group</taxon>
        <taxon>Erythrobacter</taxon>
    </lineage>
</organism>
<keyword evidence="2" id="KW-1185">Reference proteome</keyword>
<evidence type="ECO:0008006" key="3">
    <source>
        <dbReference type="Google" id="ProtNLM"/>
    </source>
</evidence>
<reference evidence="2" key="1">
    <citation type="journal article" date="2019" name="Int. J. Syst. Evol. Microbiol.">
        <title>The Global Catalogue of Microorganisms (GCM) 10K type strain sequencing project: providing services to taxonomists for standard genome sequencing and annotation.</title>
        <authorList>
            <consortium name="The Broad Institute Genomics Platform"/>
            <consortium name="The Broad Institute Genome Sequencing Center for Infectious Disease"/>
            <person name="Wu L."/>
            <person name="Ma J."/>
        </authorList>
    </citation>
    <scope>NUCLEOTIDE SEQUENCE [LARGE SCALE GENOMIC DNA]</scope>
    <source>
        <strain evidence="2">JCM 18014</strain>
    </source>
</reference>
<dbReference type="EMBL" id="BAABHV010000036">
    <property type="protein sequence ID" value="GAA5063566.1"/>
    <property type="molecule type" value="Genomic_DNA"/>
</dbReference>
<evidence type="ECO:0000313" key="1">
    <source>
        <dbReference type="EMBL" id="GAA5063566.1"/>
    </source>
</evidence>
<dbReference type="InterPro" id="IPR022243">
    <property type="entry name" value="DUF3768"/>
</dbReference>
<dbReference type="RefSeq" id="WP_346034149.1">
    <property type="nucleotide sequence ID" value="NZ_BAABHV010000036.1"/>
</dbReference>
<accession>A0ABP9KTQ9</accession>
<evidence type="ECO:0000313" key="2">
    <source>
        <dbReference type="Proteomes" id="UP001500518"/>
    </source>
</evidence>
<comment type="caution">
    <text evidence="1">The sequence shown here is derived from an EMBL/GenBank/DDBJ whole genome shotgun (WGS) entry which is preliminary data.</text>
</comment>
<proteinExistence type="predicted"/>
<dbReference type="Proteomes" id="UP001500518">
    <property type="component" value="Unassembled WGS sequence"/>
</dbReference>
<gene>
    <name evidence="1" type="ORF">GCM10023208_34690</name>
</gene>
<sequence length="129" mass="14680">MAYTEVQIAEIAALNDLARAAMGVTSKVVMTQGIAALDDATRSRIFELVETFNDFTPDNDPHGERDVGFLYRDASGQWRTRWTSEVEKPALSVMWKIDYYDRALEFGSEEPWNPQVTKRVLTILLASEY</sequence>
<name>A0ABP9KTQ9_9SPHN</name>
<protein>
    <recommendedName>
        <fullName evidence="3">DUF3768 domain-containing protein</fullName>
    </recommendedName>
</protein>
<dbReference type="Pfam" id="PF12599">
    <property type="entry name" value="DUF3768"/>
    <property type="match status" value="1"/>
</dbReference>